<feature type="compositionally biased region" description="Acidic residues" evidence="7">
    <location>
        <begin position="304"/>
        <end position="318"/>
    </location>
</feature>
<accession>A0ABD3R4W7</accession>
<dbReference type="GO" id="GO:0005730">
    <property type="term" value="C:nucleolus"/>
    <property type="evidence" value="ECO:0007669"/>
    <property type="project" value="UniProtKB-SubCell"/>
</dbReference>
<dbReference type="AlphaFoldDB" id="A0ABD3R4W7"/>
<protein>
    <submittedName>
        <fullName evidence="8">Uncharacterized protein</fullName>
    </submittedName>
</protein>
<keyword evidence="5" id="KW-0687">Ribonucleoprotein</keyword>
<evidence type="ECO:0000256" key="4">
    <source>
        <dbReference type="ARBA" id="ARBA00023242"/>
    </source>
</evidence>
<evidence type="ECO:0000256" key="5">
    <source>
        <dbReference type="ARBA" id="ARBA00023274"/>
    </source>
</evidence>
<feature type="compositionally biased region" description="Basic and acidic residues" evidence="7">
    <location>
        <begin position="611"/>
        <end position="632"/>
    </location>
</feature>
<feature type="region of interest" description="Disordered" evidence="7">
    <location>
        <begin position="526"/>
        <end position="641"/>
    </location>
</feature>
<feature type="compositionally biased region" description="Basic residues" evidence="7">
    <location>
        <begin position="407"/>
        <end position="417"/>
    </location>
</feature>
<dbReference type="GO" id="GO:1990904">
    <property type="term" value="C:ribonucleoprotein complex"/>
    <property type="evidence" value="ECO:0007669"/>
    <property type="project" value="UniProtKB-KW"/>
</dbReference>
<dbReference type="PANTHER" id="PTHR17039:SF0">
    <property type="entry name" value="U3 SMALL NUCLEOLAR RIBONUCLEOPROTEIN PROTEIN MPP10"/>
    <property type="match status" value="1"/>
</dbReference>
<feature type="region of interest" description="Disordered" evidence="7">
    <location>
        <begin position="126"/>
        <end position="157"/>
    </location>
</feature>
<keyword evidence="3" id="KW-0698">rRNA processing</keyword>
<feature type="compositionally biased region" description="Acidic residues" evidence="7">
    <location>
        <begin position="600"/>
        <end position="610"/>
    </location>
</feature>
<dbReference type="Pfam" id="PF04006">
    <property type="entry name" value="Mpp10"/>
    <property type="match status" value="1"/>
</dbReference>
<feature type="compositionally biased region" description="Basic and acidic residues" evidence="7">
    <location>
        <begin position="588"/>
        <end position="599"/>
    </location>
</feature>
<feature type="compositionally biased region" description="Basic and acidic residues" evidence="7">
    <location>
        <begin position="207"/>
        <end position="219"/>
    </location>
</feature>
<feature type="region of interest" description="Disordered" evidence="7">
    <location>
        <begin position="35"/>
        <end position="54"/>
    </location>
</feature>
<evidence type="ECO:0000256" key="3">
    <source>
        <dbReference type="ARBA" id="ARBA00022552"/>
    </source>
</evidence>
<feature type="compositionally biased region" description="Acidic residues" evidence="7">
    <location>
        <begin position="376"/>
        <end position="403"/>
    </location>
</feature>
<comment type="similarity">
    <text evidence="6">Belongs to the MPP10 family.</text>
</comment>
<feature type="compositionally biased region" description="Acidic residues" evidence="7">
    <location>
        <begin position="336"/>
        <end position="355"/>
    </location>
</feature>
<keyword evidence="4" id="KW-0539">Nucleus</keyword>
<feature type="region of interest" description="Disordered" evidence="7">
    <location>
        <begin position="207"/>
        <end position="464"/>
    </location>
</feature>
<feature type="compositionally biased region" description="Basic and acidic residues" evidence="7">
    <location>
        <begin position="558"/>
        <end position="573"/>
    </location>
</feature>
<feature type="compositionally biased region" description="Basic residues" evidence="7">
    <location>
        <begin position="453"/>
        <end position="464"/>
    </location>
</feature>
<feature type="region of interest" description="Disordered" evidence="7">
    <location>
        <begin position="1"/>
        <end position="24"/>
    </location>
</feature>
<feature type="compositionally biased region" description="Basic residues" evidence="7">
    <location>
        <begin position="855"/>
        <end position="871"/>
    </location>
</feature>
<organism evidence="8 9">
    <name type="scientific">Cyclostephanos tholiformis</name>
    <dbReference type="NCBI Taxonomy" id="382380"/>
    <lineage>
        <taxon>Eukaryota</taxon>
        <taxon>Sar</taxon>
        <taxon>Stramenopiles</taxon>
        <taxon>Ochrophyta</taxon>
        <taxon>Bacillariophyta</taxon>
        <taxon>Coscinodiscophyceae</taxon>
        <taxon>Thalassiosirophycidae</taxon>
        <taxon>Stephanodiscales</taxon>
        <taxon>Stephanodiscaceae</taxon>
        <taxon>Cyclostephanos</taxon>
    </lineage>
</organism>
<comment type="subcellular location">
    <subcellularLocation>
        <location evidence="1">Nucleus</location>
        <location evidence="1">Nucleolus</location>
    </subcellularLocation>
</comment>
<evidence type="ECO:0000313" key="9">
    <source>
        <dbReference type="Proteomes" id="UP001530377"/>
    </source>
</evidence>
<feature type="compositionally biased region" description="Acidic residues" evidence="7">
    <location>
        <begin position="238"/>
        <end position="272"/>
    </location>
</feature>
<dbReference type="Proteomes" id="UP001530377">
    <property type="component" value="Unassembled WGS sequence"/>
</dbReference>
<feature type="compositionally biased region" description="Acidic residues" evidence="7">
    <location>
        <begin position="574"/>
        <end position="587"/>
    </location>
</feature>
<dbReference type="InterPro" id="IPR012173">
    <property type="entry name" value="Mpp10"/>
</dbReference>
<feature type="compositionally biased region" description="Acidic residues" evidence="7">
    <location>
        <begin position="137"/>
        <end position="157"/>
    </location>
</feature>
<evidence type="ECO:0000256" key="1">
    <source>
        <dbReference type="ARBA" id="ARBA00004604"/>
    </source>
</evidence>
<dbReference type="GO" id="GO:0006364">
    <property type="term" value="P:rRNA processing"/>
    <property type="evidence" value="ECO:0007669"/>
    <property type="project" value="UniProtKB-KW"/>
</dbReference>
<sequence length="977" mass="108848">MARKRTRNDRSGTNATTAVAPSVTDDLVEVEAKTIVYPDDEDAAAPGDDDTNAWDDLRRSLSGELLPLTSPSSGYASLAKLVLSDEIDVDDGERMQMRRRLTSTSVKLFRHIERLASMENGLTRALERRREQREMGIGDDDEEEEEGEGEEDEDEEECCVLSGIPTLYVGDDLNNLADIETIWGQVDMQNDALISMLKKRVKKLAKRCDNGDGGMKEGRDEDETVRILRTTGGGGSDGDVDAMGEENDDDLEDDDDDDNEEEENDEDEEGGEEGGGGESSDDDEDDEGRRRIRERMRRAMADMYGDEDGVHDDEDDDDDRKIDVTLKKTSSSSGEASDDDDAADAAVDNDDDGNEGVDPTREEMLDGFFDLHEMEAFADEEEEMLPDEAFGEEEDDVDDDDGGGGEKKKKGSRGKLPHLRERLGDGSESDDDGDGNADEREDDDDVDGDLLAKRYRPTTVRRKKYRPDDEVEALYKMYEGGDNDGGGFGDDEEAAVADASTMTAADFFGEPSKKLIKKYKAEMNAKVKNGGMKSRGGGNVEKAKGKSFADENDEDSWDDHNFGEDGMDWRNDDENGEEGVDDDDDDGIKDSRKGDRNDNSDDDYEEEMNNEDGKDGIDRVDQRKLSAHEIRSQKLQQQTLRLEEDMMAEKPWRMMGEARGTNRATDSLLDSTPEFEVAFKPPPILTPQHAADIEAMIKKRIIDEDWDDVIPRELPDIGAHKRGGGDAPEVSQEKSKLGLGELYEREYLKKTAGYDRDAHEKQTEEDAAKEEMKRLFANLCSQLDALSNYHFAPRPVADEVEVQNREDVPAIAMEEVLPLHVSRSRGIAPEEVHAAGKGRKSVLKGESELDQAERKRLRNAKKAARRKSRQQKHADERLISKLQPGLGLNNPYEKRKLREELQMARASGKVVVAAENGGQWKDEAASGKEYQTSTKFFAKMQENVDSMIHGDDGVGNGRAKKKRKGLEAGHASSVYRL</sequence>
<dbReference type="EMBL" id="JALLPB020000568">
    <property type="protein sequence ID" value="KAL3807920.1"/>
    <property type="molecule type" value="Genomic_DNA"/>
</dbReference>
<feature type="region of interest" description="Disordered" evidence="7">
    <location>
        <begin position="716"/>
        <end position="738"/>
    </location>
</feature>
<evidence type="ECO:0000256" key="7">
    <source>
        <dbReference type="SAM" id="MobiDB-lite"/>
    </source>
</evidence>
<feature type="region of interest" description="Disordered" evidence="7">
    <location>
        <begin position="833"/>
        <end position="893"/>
    </location>
</feature>
<reference evidence="8 9" key="1">
    <citation type="submission" date="2024-10" db="EMBL/GenBank/DDBJ databases">
        <title>Updated reference genomes for cyclostephanoid diatoms.</title>
        <authorList>
            <person name="Roberts W.R."/>
            <person name="Alverson A.J."/>
        </authorList>
    </citation>
    <scope>NUCLEOTIDE SEQUENCE [LARGE SCALE GENOMIC DNA]</scope>
    <source>
        <strain evidence="8 9">AJA228-03</strain>
    </source>
</reference>
<feature type="region of interest" description="Disordered" evidence="7">
    <location>
        <begin position="948"/>
        <end position="977"/>
    </location>
</feature>
<evidence type="ECO:0000313" key="8">
    <source>
        <dbReference type="EMBL" id="KAL3807920.1"/>
    </source>
</evidence>
<gene>
    <name evidence="8" type="ORF">ACHAXA_000359</name>
</gene>
<proteinExistence type="inferred from homology"/>
<comment type="caution">
    <text evidence="8">The sequence shown here is derived from an EMBL/GenBank/DDBJ whole genome shotgun (WGS) entry which is preliminary data.</text>
</comment>
<feature type="compositionally biased region" description="Basic and acidic residues" evidence="7">
    <location>
        <begin position="843"/>
        <end position="854"/>
    </location>
</feature>
<feature type="compositionally biased region" description="Basic and acidic residues" evidence="7">
    <location>
        <begin position="358"/>
        <end position="375"/>
    </location>
</feature>
<feature type="compositionally biased region" description="Acidic residues" evidence="7">
    <location>
        <begin position="38"/>
        <end position="53"/>
    </location>
</feature>
<evidence type="ECO:0000256" key="2">
    <source>
        <dbReference type="ARBA" id="ARBA00022517"/>
    </source>
</evidence>
<name>A0ABD3R4W7_9STRA</name>
<evidence type="ECO:0000256" key="6">
    <source>
        <dbReference type="ARBA" id="ARBA00029455"/>
    </source>
</evidence>
<feature type="compositionally biased region" description="Acidic residues" evidence="7">
    <location>
        <begin position="427"/>
        <end position="448"/>
    </location>
</feature>
<feature type="compositionally biased region" description="Basic and acidic residues" evidence="7">
    <location>
        <begin position="126"/>
        <end position="136"/>
    </location>
</feature>
<keyword evidence="9" id="KW-1185">Reference proteome</keyword>
<keyword evidence="2" id="KW-0690">Ribosome biogenesis</keyword>
<dbReference type="PANTHER" id="PTHR17039">
    <property type="entry name" value="U3 SMALL NUCLEOLAR RIBONUCLEOPROTEIN PROTEIN MPP10"/>
    <property type="match status" value="1"/>
</dbReference>